<dbReference type="Gramene" id="mRNA:HanXRQr2_Chr12g0546351">
    <property type="protein sequence ID" value="CDS:HanXRQr2_Chr12g0546351.1"/>
    <property type="gene ID" value="HanXRQr2_Chr12g0546351"/>
</dbReference>
<gene>
    <name evidence="2" type="ORF">HanXRQr2_Chr12g0546351</name>
</gene>
<proteinExistence type="predicted"/>
<name>A0A9K3MWG1_HELAN</name>
<organism evidence="2 3">
    <name type="scientific">Helianthus annuus</name>
    <name type="common">Common sunflower</name>
    <dbReference type="NCBI Taxonomy" id="4232"/>
    <lineage>
        <taxon>Eukaryota</taxon>
        <taxon>Viridiplantae</taxon>
        <taxon>Streptophyta</taxon>
        <taxon>Embryophyta</taxon>
        <taxon>Tracheophyta</taxon>
        <taxon>Spermatophyta</taxon>
        <taxon>Magnoliopsida</taxon>
        <taxon>eudicotyledons</taxon>
        <taxon>Gunneridae</taxon>
        <taxon>Pentapetalae</taxon>
        <taxon>asterids</taxon>
        <taxon>campanulids</taxon>
        <taxon>Asterales</taxon>
        <taxon>Asteraceae</taxon>
        <taxon>Asteroideae</taxon>
        <taxon>Heliantheae alliance</taxon>
        <taxon>Heliantheae</taxon>
        <taxon>Helianthus</taxon>
    </lineage>
</organism>
<reference evidence="2" key="2">
    <citation type="submission" date="2020-06" db="EMBL/GenBank/DDBJ databases">
        <title>Helianthus annuus Genome sequencing and assembly Release 2.</title>
        <authorList>
            <person name="Gouzy J."/>
            <person name="Langlade N."/>
            <person name="Munos S."/>
        </authorList>
    </citation>
    <scope>NUCLEOTIDE SEQUENCE</scope>
    <source>
        <tissue evidence="2">Leaves</tissue>
    </source>
</reference>
<dbReference type="EMBL" id="MNCJ02000327">
    <property type="protein sequence ID" value="KAF5778342.1"/>
    <property type="molecule type" value="Genomic_DNA"/>
</dbReference>
<feature type="region of interest" description="Disordered" evidence="1">
    <location>
        <begin position="21"/>
        <end position="48"/>
    </location>
</feature>
<evidence type="ECO:0000313" key="3">
    <source>
        <dbReference type="Proteomes" id="UP000215914"/>
    </source>
</evidence>
<accession>A0A9K3MWG1</accession>
<protein>
    <submittedName>
        <fullName evidence="2">Uncharacterized protein</fullName>
    </submittedName>
</protein>
<evidence type="ECO:0000313" key="2">
    <source>
        <dbReference type="EMBL" id="KAF5778342.1"/>
    </source>
</evidence>
<reference evidence="2" key="1">
    <citation type="journal article" date="2017" name="Nature">
        <title>The sunflower genome provides insights into oil metabolism, flowering and Asterid evolution.</title>
        <authorList>
            <person name="Badouin H."/>
            <person name="Gouzy J."/>
            <person name="Grassa C.J."/>
            <person name="Murat F."/>
            <person name="Staton S.E."/>
            <person name="Cottret L."/>
            <person name="Lelandais-Briere C."/>
            <person name="Owens G.L."/>
            <person name="Carrere S."/>
            <person name="Mayjonade B."/>
            <person name="Legrand L."/>
            <person name="Gill N."/>
            <person name="Kane N.C."/>
            <person name="Bowers J.E."/>
            <person name="Hubner S."/>
            <person name="Bellec A."/>
            <person name="Berard A."/>
            <person name="Berges H."/>
            <person name="Blanchet N."/>
            <person name="Boniface M.C."/>
            <person name="Brunel D."/>
            <person name="Catrice O."/>
            <person name="Chaidir N."/>
            <person name="Claudel C."/>
            <person name="Donnadieu C."/>
            <person name="Faraut T."/>
            <person name="Fievet G."/>
            <person name="Helmstetter N."/>
            <person name="King M."/>
            <person name="Knapp S.J."/>
            <person name="Lai Z."/>
            <person name="Le Paslier M.C."/>
            <person name="Lippi Y."/>
            <person name="Lorenzon L."/>
            <person name="Mandel J.R."/>
            <person name="Marage G."/>
            <person name="Marchand G."/>
            <person name="Marquand E."/>
            <person name="Bret-Mestries E."/>
            <person name="Morien E."/>
            <person name="Nambeesan S."/>
            <person name="Nguyen T."/>
            <person name="Pegot-Espagnet P."/>
            <person name="Pouilly N."/>
            <person name="Raftis F."/>
            <person name="Sallet E."/>
            <person name="Schiex T."/>
            <person name="Thomas J."/>
            <person name="Vandecasteele C."/>
            <person name="Vares D."/>
            <person name="Vear F."/>
            <person name="Vautrin S."/>
            <person name="Crespi M."/>
            <person name="Mangin B."/>
            <person name="Burke J.M."/>
            <person name="Salse J."/>
            <person name="Munos S."/>
            <person name="Vincourt P."/>
            <person name="Rieseberg L.H."/>
            <person name="Langlade N.B."/>
        </authorList>
    </citation>
    <scope>NUCLEOTIDE SEQUENCE</scope>
    <source>
        <tissue evidence="2">Leaves</tissue>
    </source>
</reference>
<dbReference type="AlphaFoldDB" id="A0A9K3MWG1"/>
<dbReference type="Proteomes" id="UP000215914">
    <property type="component" value="Unassembled WGS sequence"/>
</dbReference>
<evidence type="ECO:0000256" key="1">
    <source>
        <dbReference type="SAM" id="MobiDB-lite"/>
    </source>
</evidence>
<sequence length="57" mass="6631">MILFHSEYLERCGFKQRLNYEHSKSSRPPRHSFGGSNPLFLPKKNSDSNPITLLKLI</sequence>
<comment type="caution">
    <text evidence="2">The sequence shown here is derived from an EMBL/GenBank/DDBJ whole genome shotgun (WGS) entry which is preliminary data.</text>
</comment>
<keyword evidence="3" id="KW-1185">Reference proteome</keyword>